<organism evidence="2 4">
    <name type="scientific">Ephemerocybe angulata</name>
    <dbReference type="NCBI Taxonomy" id="980116"/>
    <lineage>
        <taxon>Eukaryota</taxon>
        <taxon>Fungi</taxon>
        <taxon>Dikarya</taxon>
        <taxon>Basidiomycota</taxon>
        <taxon>Agaricomycotina</taxon>
        <taxon>Agaricomycetes</taxon>
        <taxon>Agaricomycetidae</taxon>
        <taxon>Agaricales</taxon>
        <taxon>Agaricineae</taxon>
        <taxon>Psathyrellaceae</taxon>
        <taxon>Ephemerocybe</taxon>
    </lineage>
</organism>
<evidence type="ECO:0000313" key="3">
    <source>
        <dbReference type="EMBL" id="KAF6741588.1"/>
    </source>
</evidence>
<feature type="transmembrane region" description="Helical" evidence="1">
    <location>
        <begin position="167"/>
        <end position="189"/>
    </location>
</feature>
<keyword evidence="4" id="KW-1185">Reference proteome</keyword>
<sequence>MAARRPFPRRHPNWDISTFRHSPCENQPQVATRRRISQLPRGAILVAHSMSIPHYYGTAYHPAGMPYHQGGRRRCGAAIVDDDDELTVSHTFFFLSPPPFSLSQFILSHSDEHCLCIALAAPHHTPRDAVLVVRQVVTTTSELHRRCIQDHRGAITPEKGRESMARLMALCWWVVLLHVGNAIVGLSAARGKWDVEDK</sequence>
<evidence type="ECO:0000313" key="4">
    <source>
        <dbReference type="Proteomes" id="UP000521943"/>
    </source>
</evidence>
<dbReference type="EMBL" id="JACGCI010000233">
    <property type="protein sequence ID" value="KAF6741588.1"/>
    <property type="molecule type" value="Genomic_DNA"/>
</dbReference>
<keyword evidence="1" id="KW-0472">Membrane</keyword>
<protein>
    <submittedName>
        <fullName evidence="2">Uncharacterized protein</fullName>
    </submittedName>
</protein>
<dbReference type="AlphaFoldDB" id="A0A8H6H6X6"/>
<dbReference type="EMBL" id="JACGCI010000233">
    <property type="protein sequence ID" value="KAF6741584.1"/>
    <property type="molecule type" value="Genomic_DNA"/>
</dbReference>
<keyword evidence="1" id="KW-1133">Transmembrane helix</keyword>
<reference evidence="2 4" key="1">
    <citation type="submission" date="2020-07" db="EMBL/GenBank/DDBJ databases">
        <title>Comparative genomics of pyrophilous fungi reveals a link between fire events and developmental genes.</title>
        <authorList>
            <consortium name="DOE Joint Genome Institute"/>
            <person name="Steindorff A.S."/>
            <person name="Carver A."/>
            <person name="Calhoun S."/>
            <person name="Stillman K."/>
            <person name="Liu H."/>
            <person name="Lipzen A."/>
            <person name="Pangilinan J."/>
            <person name="Labutti K."/>
            <person name="Bruns T.D."/>
            <person name="Grigoriev I.V."/>
        </authorList>
    </citation>
    <scope>NUCLEOTIDE SEQUENCE [LARGE SCALE GENOMIC DNA]</scope>
    <source>
        <strain evidence="2 4">CBS 144469</strain>
    </source>
</reference>
<accession>A0A8H6H6X6</accession>
<comment type="caution">
    <text evidence="2">The sequence shown here is derived from an EMBL/GenBank/DDBJ whole genome shotgun (WGS) entry which is preliminary data.</text>
</comment>
<name>A0A8H6H6X6_9AGAR</name>
<keyword evidence="1" id="KW-0812">Transmembrane</keyword>
<dbReference type="Proteomes" id="UP000521943">
    <property type="component" value="Unassembled WGS sequence"/>
</dbReference>
<gene>
    <name evidence="2" type="ORF">DFP72DRAFT_1083591</name>
    <name evidence="3" type="ORF">DFP72DRAFT_1083595</name>
</gene>
<proteinExistence type="predicted"/>
<evidence type="ECO:0000313" key="2">
    <source>
        <dbReference type="EMBL" id="KAF6741584.1"/>
    </source>
</evidence>
<evidence type="ECO:0000256" key="1">
    <source>
        <dbReference type="SAM" id="Phobius"/>
    </source>
</evidence>